<dbReference type="AlphaFoldDB" id="A0A6C0KEK7"/>
<dbReference type="SUPFAM" id="SSF46565">
    <property type="entry name" value="Chaperone J-domain"/>
    <property type="match status" value="1"/>
</dbReference>
<evidence type="ECO:0000313" key="2">
    <source>
        <dbReference type="EMBL" id="QHU15197.1"/>
    </source>
</evidence>
<proteinExistence type="predicted"/>
<protein>
    <recommendedName>
        <fullName evidence="3">J domain-containing protein</fullName>
    </recommendedName>
</protein>
<evidence type="ECO:0000256" key="1">
    <source>
        <dbReference type="SAM" id="MobiDB-lite"/>
    </source>
</evidence>
<dbReference type="InterPro" id="IPR036869">
    <property type="entry name" value="J_dom_sf"/>
</dbReference>
<feature type="region of interest" description="Disordered" evidence="1">
    <location>
        <begin position="82"/>
        <end position="106"/>
    </location>
</feature>
<evidence type="ECO:0008006" key="3">
    <source>
        <dbReference type="Google" id="ProtNLM"/>
    </source>
</evidence>
<organism evidence="2">
    <name type="scientific">viral metagenome</name>
    <dbReference type="NCBI Taxonomy" id="1070528"/>
    <lineage>
        <taxon>unclassified sequences</taxon>
        <taxon>metagenomes</taxon>
        <taxon>organismal metagenomes</taxon>
    </lineage>
</organism>
<sequence length="202" mass="24902">MNIIGLFKISIMSNRWEAFQEDDQVEIPKTTSNPLRKIKKKIRKKQEKYDKSPSPELYNELLKLKNQLKIFLGEPVKKQKKKKFKKKKVNKAEVAKEKKRRQEEERKQRFHYEYNRWREEQWRKREEEHYQENLFNLLNSINSLPLDIQDWMNNPTKKIYYTLMKKYHPDKNDNKDNDYAKFITAYWGNYNESTYTKVRKSP</sequence>
<feature type="compositionally biased region" description="Basic and acidic residues" evidence="1">
    <location>
        <begin position="90"/>
        <end position="106"/>
    </location>
</feature>
<dbReference type="EMBL" id="MN740852">
    <property type="protein sequence ID" value="QHU15197.1"/>
    <property type="molecule type" value="Genomic_DNA"/>
</dbReference>
<reference evidence="2" key="1">
    <citation type="journal article" date="2020" name="Nature">
        <title>Giant virus diversity and host interactions through global metagenomics.</title>
        <authorList>
            <person name="Schulz F."/>
            <person name="Roux S."/>
            <person name="Paez-Espino D."/>
            <person name="Jungbluth S."/>
            <person name="Walsh D.A."/>
            <person name="Denef V.J."/>
            <person name="McMahon K.D."/>
            <person name="Konstantinidis K.T."/>
            <person name="Eloe-Fadrosh E.A."/>
            <person name="Kyrpides N.C."/>
            <person name="Woyke T."/>
        </authorList>
    </citation>
    <scope>NUCLEOTIDE SEQUENCE</scope>
    <source>
        <strain evidence="2">GVMAG-S-1102244-55</strain>
    </source>
</reference>
<accession>A0A6C0KEK7</accession>
<name>A0A6C0KEK7_9ZZZZ</name>